<dbReference type="OMA" id="WRCEGEN"/>
<feature type="domain" description="SprT-like" evidence="2">
    <location>
        <begin position="104"/>
        <end position="274"/>
    </location>
</feature>
<evidence type="ECO:0000256" key="1">
    <source>
        <dbReference type="SAM" id="MobiDB-lite"/>
    </source>
</evidence>
<dbReference type="STRING" id="717646.M2MTU4"/>
<feature type="region of interest" description="Disordered" evidence="1">
    <location>
        <begin position="1"/>
        <end position="88"/>
    </location>
</feature>
<dbReference type="HOGENOM" id="CLU_012966_0_0_1"/>
<evidence type="ECO:0000313" key="3">
    <source>
        <dbReference type="EMBL" id="EMD00342.1"/>
    </source>
</evidence>
<dbReference type="AlphaFoldDB" id="M2MTU4"/>
<dbReference type="GO" id="GO:0005634">
    <property type="term" value="C:nucleus"/>
    <property type="evidence" value="ECO:0007669"/>
    <property type="project" value="TreeGrafter"/>
</dbReference>
<dbReference type="GO" id="GO:0006950">
    <property type="term" value="P:response to stress"/>
    <property type="evidence" value="ECO:0007669"/>
    <property type="project" value="UniProtKB-ARBA"/>
</dbReference>
<evidence type="ECO:0000313" key="4">
    <source>
        <dbReference type="Proteomes" id="UP000011761"/>
    </source>
</evidence>
<dbReference type="KEGG" id="bcom:BAUCODRAFT_64037"/>
<dbReference type="PANTHER" id="PTHR23099:SF0">
    <property type="entry name" value="GERM CELL NUCLEAR ACIDIC PROTEIN"/>
    <property type="match status" value="1"/>
</dbReference>
<dbReference type="SMART" id="SM00731">
    <property type="entry name" value="SprT"/>
    <property type="match status" value="1"/>
</dbReference>
<dbReference type="Pfam" id="PF10263">
    <property type="entry name" value="SprT-like"/>
    <property type="match status" value="1"/>
</dbReference>
<dbReference type="EMBL" id="KB445551">
    <property type="protein sequence ID" value="EMD00342.1"/>
    <property type="molecule type" value="Genomic_DNA"/>
</dbReference>
<feature type="non-terminal residue" evidence="3">
    <location>
        <position position="1"/>
    </location>
</feature>
<feature type="compositionally biased region" description="Polar residues" evidence="1">
    <location>
        <begin position="36"/>
        <end position="45"/>
    </location>
</feature>
<feature type="compositionally biased region" description="Polar residues" evidence="1">
    <location>
        <begin position="62"/>
        <end position="78"/>
    </location>
</feature>
<dbReference type="PANTHER" id="PTHR23099">
    <property type="entry name" value="TRANSCRIPTIONAL REGULATOR"/>
    <property type="match status" value="1"/>
</dbReference>
<dbReference type="eggNOG" id="KOG3854">
    <property type="taxonomic scope" value="Eukaryota"/>
</dbReference>
<dbReference type="Proteomes" id="UP000011761">
    <property type="component" value="Unassembled WGS sequence"/>
</dbReference>
<sequence length="380" mass="42440">PPTSAPKGRLLSPLKRTARIPTPPHRPSIDAFWNPETVNDWNDQYSPRKEWSPKKLREVRDVNSTSPLSSPRKLQSPSKRTKAEMSVRRDWESRKHQLAESFLAELDAEITNRQIAQLAASTGGVKLVWSKTLNTTAGRANWRRETTKQRQADGSVTTTHKHHASVELAEKVIDDELRLLNVLAHEFCHLANFMISGIKDQPHGRSFKAWGVKCTRAFAPRGIEVTTKHSYQIEYKYVWRCEGENCEAVFKRHSKSIDPARQQCGQCRGKLLQIKPVPRKETAGQGYAAYVKAHFASVKAGLPGGATQKEVMEAIAKRYRAEKAASSLSEGGNKSDSVPLSLVPSDAKLPVSSEVEVIDLEEDSIEIVSRALESIMLSDD</sequence>
<evidence type="ECO:0000259" key="2">
    <source>
        <dbReference type="SMART" id="SM00731"/>
    </source>
</evidence>
<feature type="compositionally biased region" description="Basic and acidic residues" evidence="1">
    <location>
        <begin position="46"/>
        <end position="61"/>
    </location>
</feature>
<name>M2MTU4_BAUPA</name>
<dbReference type="RefSeq" id="XP_007672842.1">
    <property type="nucleotide sequence ID" value="XM_007674652.1"/>
</dbReference>
<protein>
    <recommendedName>
        <fullName evidence="2">SprT-like domain-containing protein</fullName>
    </recommendedName>
</protein>
<keyword evidence="4" id="KW-1185">Reference proteome</keyword>
<gene>
    <name evidence="3" type="ORF">BAUCODRAFT_64037</name>
</gene>
<dbReference type="InterPro" id="IPR006640">
    <property type="entry name" value="SprT-like_domain"/>
</dbReference>
<dbReference type="GeneID" id="19116126"/>
<dbReference type="OrthoDB" id="20772at2759"/>
<accession>M2MTU4</accession>
<organism evidence="3 4">
    <name type="scientific">Baudoinia panamericana (strain UAMH 10762)</name>
    <name type="common">Angels' share fungus</name>
    <name type="synonym">Baudoinia compniacensis (strain UAMH 10762)</name>
    <dbReference type="NCBI Taxonomy" id="717646"/>
    <lineage>
        <taxon>Eukaryota</taxon>
        <taxon>Fungi</taxon>
        <taxon>Dikarya</taxon>
        <taxon>Ascomycota</taxon>
        <taxon>Pezizomycotina</taxon>
        <taxon>Dothideomycetes</taxon>
        <taxon>Dothideomycetidae</taxon>
        <taxon>Mycosphaerellales</taxon>
        <taxon>Teratosphaeriaceae</taxon>
        <taxon>Baudoinia</taxon>
    </lineage>
</organism>
<reference evidence="3 4" key="1">
    <citation type="journal article" date="2012" name="PLoS Pathog.">
        <title>Diverse lifestyles and strategies of plant pathogenesis encoded in the genomes of eighteen Dothideomycetes fungi.</title>
        <authorList>
            <person name="Ohm R.A."/>
            <person name="Feau N."/>
            <person name="Henrissat B."/>
            <person name="Schoch C.L."/>
            <person name="Horwitz B.A."/>
            <person name="Barry K.W."/>
            <person name="Condon B.J."/>
            <person name="Copeland A.C."/>
            <person name="Dhillon B."/>
            <person name="Glaser F."/>
            <person name="Hesse C.N."/>
            <person name="Kosti I."/>
            <person name="LaButti K."/>
            <person name="Lindquist E.A."/>
            <person name="Lucas S."/>
            <person name="Salamov A.A."/>
            <person name="Bradshaw R.E."/>
            <person name="Ciuffetti L."/>
            <person name="Hamelin R.C."/>
            <person name="Kema G.H.J."/>
            <person name="Lawrence C."/>
            <person name="Scott J.A."/>
            <person name="Spatafora J.W."/>
            <person name="Turgeon B.G."/>
            <person name="de Wit P.J.G.M."/>
            <person name="Zhong S."/>
            <person name="Goodwin S.B."/>
            <person name="Grigoriev I.V."/>
        </authorList>
    </citation>
    <scope>NUCLEOTIDE SEQUENCE [LARGE SCALE GENOMIC DNA]</scope>
    <source>
        <strain evidence="3 4">UAMH 10762</strain>
    </source>
</reference>
<proteinExistence type="predicted"/>